<dbReference type="PANTHER" id="PTHR43349">
    <property type="entry name" value="PINORESINOL REDUCTASE-RELATED"/>
    <property type="match status" value="1"/>
</dbReference>
<dbReference type="Proteomes" id="UP001419268">
    <property type="component" value="Unassembled WGS sequence"/>
</dbReference>
<dbReference type="AlphaFoldDB" id="A0AAP0KSL9"/>
<dbReference type="InterPro" id="IPR036291">
    <property type="entry name" value="NAD(P)-bd_dom_sf"/>
</dbReference>
<evidence type="ECO:0000259" key="3">
    <source>
        <dbReference type="Pfam" id="PF05368"/>
    </source>
</evidence>
<evidence type="ECO:0000256" key="2">
    <source>
        <dbReference type="ARBA" id="ARBA00023002"/>
    </source>
</evidence>
<keyword evidence="1" id="KW-0521">NADP</keyword>
<keyword evidence="2" id="KW-0560">Oxidoreductase</keyword>
<dbReference type="PANTHER" id="PTHR43349:SF43">
    <property type="entry name" value="ISOEUGENOL SYNTHASE 1-LIKE"/>
    <property type="match status" value="1"/>
</dbReference>
<dbReference type="Pfam" id="PF05368">
    <property type="entry name" value="NmrA"/>
    <property type="match status" value="1"/>
</dbReference>
<dbReference type="InterPro" id="IPR050608">
    <property type="entry name" value="NmrA-type/Isoflavone_red_sf"/>
</dbReference>
<dbReference type="InterPro" id="IPR045312">
    <property type="entry name" value="PCBER-like"/>
</dbReference>
<keyword evidence="5" id="KW-1185">Reference proteome</keyword>
<evidence type="ECO:0000313" key="5">
    <source>
        <dbReference type="Proteomes" id="UP001419268"/>
    </source>
</evidence>
<accession>A0AAP0KSL9</accession>
<name>A0AAP0KSL9_9MAGN</name>
<evidence type="ECO:0000313" key="4">
    <source>
        <dbReference type="EMBL" id="KAK9157475.1"/>
    </source>
</evidence>
<dbReference type="Gene3D" id="3.40.50.720">
    <property type="entry name" value="NAD(P)-binding Rossmann-like Domain"/>
    <property type="match status" value="1"/>
</dbReference>
<dbReference type="InterPro" id="IPR008030">
    <property type="entry name" value="NmrA-like"/>
</dbReference>
<feature type="domain" description="NmrA-like" evidence="3">
    <location>
        <begin position="30"/>
        <end position="326"/>
    </location>
</feature>
<gene>
    <name evidence="4" type="ORF">Scep_004049</name>
</gene>
<dbReference type="SUPFAM" id="SSF51735">
    <property type="entry name" value="NAD(P)-binding Rossmann-fold domains"/>
    <property type="match status" value="1"/>
</dbReference>
<organism evidence="4 5">
    <name type="scientific">Stephania cephalantha</name>
    <dbReference type="NCBI Taxonomy" id="152367"/>
    <lineage>
        <taxon>Eukaryota</taxon>
        <taxon>Viridiplantae</taxon>
        <taxon>Streptophyta</taxon>
        <taxon>Embryophyta</taxon>
        <taxon>Tracheophyta</taxon>
        <taxon>Spermatophyta</taxon>
        <taxon>Magnoliopsida</taxon>
        <taxon>Ranunculales</taxon>
        <taxon>Menispermaceae</taxon>
        <taxon>Menispermoideae</taxon>
        <taxon>Cissampelideae</taxon>
        <taxon>Stephania</taxon>
    </lineage>
</organism>
<sequence length="345" mass="38761">MSTFRHIYSSSNSSCFVVSAGNGMGKETVKSKILIFGGTGYLGKYMVKASLALDHPTFVYSRPLRLNSSNLSKLSLHQDYESMGVTIFQGELNDHDKLVSALTQVDVVISTLAVPQYLDQLKIIDAMKEIGTIKRFVPSEYGNEVDRVTALPPFQAILNNKKKVRMATEMANIPYTYVSGNSFAGYFIDYFLHPNENVQQISVYGTGNAKAVLNYERDVAMYTVKAATDRRARNRVMIIRPPKNIICQNDLISAWESKTARKFINKIYVSEEQLLILSQTLPHPENIPVSIIHNIFIKGDQLGFNLREDDLEASSLFPDYEYTSIDCLLDIFVINPPKAKLSVFA</sequence>
<evidence type="ECO:0000256" key="1">
    <source>
        <dbReference type="ARBA" id="ARBA00022857"/>
    </source>
</evidence>
<dbReference type="CDD" id="cd05259">
    <property type="entry name" value="PCBER_SDR_a"/>
    <property type="match status" value="1"/>
</dbReference>
<dbReference type="EMBL" id="JBBNAG010000002">
    <property type="protein sequence ID" value="KAK9157475.1"/>
    <property type="molecule type" value="Genomic_DNA"/>
</dbReference>
<dbReference type="GO" id="GO:0016491">
    <property type="term" value="F:oxidoreductase activity"/>
    <property type="evidence" value="ECO:0007669"/>
    <property type="project" value="UniProtKB-KW"/>
</dbReference>
<dbReference type="Gene3D" id="3.90.25.10">
    <property type="entry name" value="UDP-galactose 4-epimerase, domain 1"/>
    <property type="match status" value="1"/>
</dbReference>
<comment type="caution">
    <text evidence="4">The sequence shown here is derived from an EMBL/GenBank/DDBJ whole genome shotgun (WGS) entry which is preliminary data.</text>
</comment>
<reference evidence="4 5" key="1">
    <citation type="submission" date="2024-01" db="EMBL/GenBank/DDBJ databases">
        <title>Genome assemblies of Stephania.</title>
        <authorList>
            <person name="Yang L."/>
        </authorList>
    </citation>
    <scope>NUCLEOTIDE SEQUENCE [LARGE SCALE GENOMIC DNA]</scope>
    <source>
        <strain evidence="4">JXDWG</strain>
        <tissue evidence="4">Leaf</tissue>
    </source>
</reference>
<protein>
    <recommendedName>
        <fullName evidence="3">NmrA-like domain-containing protein</fullName>
    </recommendedName>
</protein>
<proteinExistence type="predicted"/>